<protein>
    <recommendedName>
        <fullName evidence="3">DUF1871 domain-containing protein</fullName>
    </recommendedName>
</protein>
<organism evidence="1 2">
    <name type="scientific">Pseudolactococcus piscium</name>
    <dbReference type="NCBI Taxonomy" id="1364"/>
    <lineage>
        <taxon>Bacteria</taxon>
        <taxon>Bacillati</taxon>
        <taxon>Bacillota</taxon>
        <taxon>Bacilli</taxon>
        <taxon>Lactobacillales</taxon>
        <taxon>Streptococcaceae</taxon>
        <taxon>Pseudolactococcus</taxon>
    </lineage>
</organism>
<dbReference type="InterPro" id="IPR023162">
    <property type="entry name" value="Apc36109-like_dom_sf"/>
</dbReference>
<keyword evidence="2" id="KW-1185">Reference proteome</keyword>
<dbReference type="EMBL" id="JXJW01000015">
    <property type="protein sequence ID" value="PCS05612.1"/>
    <property type="molecule type" value="Genomic_DNA"/>
</dbReference>
<dbReference type="Gene3D" id="1.10.340.20">
    <property type="entry name" value="Apc36109-like domain"/>
    <property type="match status" value="1"/>
</dbReference>
<proteinExistence type="predicted"/>
<evidence type="ECO:0000313" key="2">
    <source>
        <dbReference type="Proteomes" id="UP000218282"/>
    </source>
</evidence>
<dbReference type="Pfam" id="PF08958">
    <property type="entry name" value="DUF1871"/>
    <property type="match status" value="1"/>
</dbReference>
<dbReference type="AlphaFoldDB" id="A0A2A5RWL3"/>
<gene>
    <name evidence="1" type="ORF">RU86_GL000619</name>
</gene>
<sequence length="82" mass="9751">MYKDLEKIINKWDPVDLFPMAPKDEYKQEISDLVDICEENTEISETELSKVIKMIFENRFGKEVIFKKNELEIAKKIISVIR</sequence>
<dbReference type="Proteomes" id="UP000218282">
    <property type="component" value="Unassembled WGS sequence"/>
</dbReference>
<dbReference type="RefSeq" id="WP_096814840.1">
    <property type="nucleotide sequence ID" value="NZ_JXJW01000015.1"/>
</dbReference>
<evidence type="ECO:0008006" key="3">
    <source>
        <dbReference type="Google" id="ProtNLM"/>
    </source>
</evidence>
<dbReference type="InterPro" id="IPR015053">
    <property type="entry name" value="DUF1871"/>
</dbReference>
<reference evidence="1 2" key="1">
    <citation type="submission" date="2014-12" db="EMBL/GenBank/DDBJ databases">
        <title>Draft genome sequences of 10 type strains of Lactococcus.</title>
        <authorList>
            <person name="Sun Z."/>
            <person name="Zhong Z."/>
            <person name="Liu W."/>
            <person name="Zhang W."/>
            <person name="Zhang H."/>
        </authorList>
    </citation>
    <scope>NUCLEOTIDE SEQUENCE [LARGE SCALE GENOMIC DNA]</scope>
    <source>
        <strain evidence="1 2">DSM 6634</strain>
    </source>
</reference>
<accession>A0A2A5RWL3</accession>
<comment type="caution">
    <text evidence="1">The sequence shown here is derived from an EMBL/GenBank/DDBJ whole genome shotgun (WGS) entry which is preliminary data.</text>
</comment>
<evidence type="ECO:0000313" key="1">
    <source>
        <dbReference type="EMBL" id="PCS05612.1"/>
    </source>
</evidence>
<name>A0A2A5RWL3_9LACT</name>
<dbReference type="SUPFAM" id="SSF116922">
    <property type="entry name" value="YugE-like"/>
    <property type="match status" value="1"/>
</dbReference>